<evidence type="ECO:0000256" key="2">
    <source>
        <dbReference type="ARBA" id="ARBA00022475"/>
    </source>
</evidence>
<evidence type="ECO:0000256" key="3">
    <source>
        <dbReference type="ARBA" id="ARBA00022692"/>
    </source>
</evidence>
<evidence type="ECO:0000256" key="4">
    <source>
        <dbReference type="ARBA" id="ARBA00022989"/>
    </source>
</evidence>
<protein>
    <submittedName>
        <fullName evidence="9">Outer membrane transport energization protein ExbB (TC 2.C.1.1.1)</fullName>
    </submittedName>
</protein>
<keyword evidence="4 7" id="KW-1133">Transmembrane helix</keyword>
<evidence type="ECO:0000256" key="5">
    <source>
        <dbReference type="ARBA" id="ARBA00023136"/>
    </source>
</evidence>
<dbReference type="EMBL" id="FNJI01000019">
    <property type="protein sequence ID" value="SDP41544.1"/>
    <property type="molecule type" value="Genomic_DNA"/>
</dbReference>
<keyword evidence="2" id="KW-1003">Cell membrane</keyword>
<dbReference type="AlphaFoldDB" id="A0A1H0SIG3"/>
<feature type="transmembrane region" description="Helical" evidence="7">
    <location>
        <begin position="112"/>
        <end position="136"/>
    </location>
</feature>
<dbReference type="PANTHER" id="PTHR30625">
    <property type="entry name" value="PROTEIN TOLQ"/>
    <property type="match status" value="1"/>
</dbReference>
<evidence type="ECO:0000256" key="7">
    <source>
        <dbReference type="SAM" id="Phobius"/>
    </source>
</evidence>
<dbReference type="RefSeq" id="WP_092223675.1">
    <property type="nucleotide sequence ID" value="NZ_FNJI01000019.1"/>
</dbReference>
<evidence type="ECO:0000259" key="8">
    <source>
        <dbReference type="Pfam" id="PF01618"/>
    </source>
</evidence>
<keyword evidence="10" id="KW-1185">Reference proteome</keyword>
<feature type="domain" description="MotA/TolQ/ExbB proton channel" evidence="8">
    <location>
        <begin position="86"/>
        <end position="192"/>
    </location>
</feature>
<organism evidence="9 10">
    <name type="scientific">Desulforhopalus singaporensis</name>
    <dbReference type="NCBI Taxonomy" id="91360"/>
    <lineage>
        <taxon>Bacteria</taxon>
        <taxon>Pseudomonadati</taxon>
        <taxon>Thermodesulfobacteriota</taxon>
        <taxon>Desulfobulbia</taxon>
        <taxon>Desulfobulbales</taxon>
        <taxon>Desulfocapsaceae</taxon>
        <taxon>Desulforhopalus</taxon>
    </lineage>
</organism>
<keyword evidence="6" id="KW-0653">Protein transport</keyword>
<dbReference type="InterPro" id="IPR050790">
    <property type="entry name" value="ExbB/TolQ_transport"/>
</dbReference>
<dbReference type="STRING" id="91360.SAMN05660330_02691"/>
<evidence type="ECO:0000313" key="9">
    <source>
        <dbReference type="EMBL" id="SDP41544.1"/>
    </source>
</evidence>
<dbReference type="PANTHER" id="PTHR30625:SF11">
    <property type="entry name" value="MOTA_TOLQ_EXBB PROTON CHANNEL DOMAIN-CONTAINING PROTEIN"/>
    <property type="match status" value="1"/>
</dbReference>
<dbReference type="GO" id="GO:0017038">
    <property type="term" value="P:protein import"/>
    <property type="evidence" value="ECO:0007669"/>
    <property type="project" value="TreeGrafter"/>
</dbReference>
<evidence type="ECO:0000256" key="6">
    <source>
        <dbReference type="RuleBase" id="RU004057"/>
    </source>
</evidence>
<keyword evidence="6" id="KW-0813">Transport</keyword>
<proteinExistence type="inferred from homology"/>
<sequence>MIADLVLLHHRILDYFQTGGPIMPPLLVINFIMWVLIVERALFLRRLGRKTMKMVTAWEYVVKNHMPDPTIYKGGIALLVARFLQERSGNPTLDRYILDELVLTLNRSLTRFLPFIGALAGVAPLLGLLGTVTGMMTTFDVMSTYGTGNARAMSNGISEALISTETGLVIAIPGLYMKAFLDHRAQNLMKRIAAAGFYLRRQL</sequence>
<dbReference type="Proteomes" id="UP000199073">
    <property type="component" value="Unassembled WGS sequence"/>
</dbReference>
<dbReference type="Pfam" id="PF01618">
    <property type="entry name" value="MotA_ExbB"/>
    <property type="match status" value="1"/>
</dbReference>
<keyword evidence="3 7" id="KW-0812">Transmembrane</keyword>
<evidence type="ECO:0000256" key="1">
    <source>
        <dbReference type="ARBA" id="ARBA00004651"/>
    </source>
</evidence>
<comment type="similarity">
    <text evidence="6">Belongs to the exbB/tolQ family.</text>
</comment>
<evidence type="ECO:0000313" key="10">
    <source>
        <dbReference type="Proteomes" id="UP000199073"/>
    </source>
</evidence>
<name>A0A1H0SIG3_9BACT</name>
<dbReference type="GO" id="GO:0005886">
    <property type="term" value="C:plasma membrane"/>
    <property type="evidence" value="ECO:0007669"/>
    <property type="project" value="UniProtKB-SubCell"/>
</dbReference>
<feature type="transmembrane region" description="Helical" evidence="7">
    <location>
        <begin position="22"/>
        <end position="43"/>
    </location>
</feature>
<reference evidence="9 10" key="1">
    <citation type="submission" date="2016-10" db="EMBL/GenBank/DDBJ databases">
        <authorList>
            <person name="de Groot N.N."/>
        </authorList>
    </citation>
    <scope>NUCLEOTIDE SEQUENCE [LARGE SCALE GENOMIC DNA]</scope>
    <source>
        <strain evidence="9 10">DSM 12130</strain>
    </source>
</reference>
<gene>
    <name evidence="9" type="ORF">SAMN05660330_02691</name>
</gene>
<dbReference type="OrthoDB" id="9809716at2"/>
<dbReference type="InterPro" id="IPR002898">
    <property type="entry name" value="MotA_ExbB_proton_chnl"/>
</dbReference>
<keyword evidence="5 7" id="KW-0472">Membrane</keyword>
<feature type="transmembrane region" description="Helical" evidence="7">
    <location>
        <begin position="156"/>
        <end position="181"/>
    </location>
</feature>
<comment type="subcellular location">
    <subcellularLocation>
        <location evidence="1">Cell membrane</location>
        <topology evidence="1">Multi-pass membrane protein</topology>
    </subcellularLocation>
    <subcellularLocation>
        <location evidence="6">Membrane</location>
        <topology evidence="6">Multi-pass membrane protein</topology>
    </subcellularLocation>
</comment>
<accession>A0A1H0SIG3</accession>